<name>A0ABV1KMR7_9BACL</name>
<comment type="caution">
    <text evidence="3">The sequence shown here is derived from an EMBL/GenBank/DDBJ whole genome shotgun (WGS) entry which is preliminary data.</text>
</comment>
<proteinExistence type="inferred from homology"/>
<reference evidence="3 4" key="1">
    <citation type="journal article" date="2023" name="Genome Announc.">
        <title>Pan-Genome Analyses of the Genus Cohnella and Proposal of the Novel Species Cohnella silvisoli sp. nov., Isolated from Forest Soil.</title>
        <authorList>
            <person name="Wang C."/>
            <person name="Mao L."/>
            <person name="Bao G."/>
            <person name="Zhu H."/>
        </authorList>
    </citation>
    <scope>NUCLEOTIDE SEQUENCE [LARGE SCALE GENOMIC DNA]</scope>
    <source>
        <strain evidence="3 4">NL03-T5-1</strain>
    </source>
</reference>
<evidence type="ECO:0000313" key="4">
    <source>
        <dbReference type="Proteomes" id="UP001493487"/>
    </source>
</evidence>
<dbReference type="RefSeq" id="WP_232182124.1">
    <property type="nucleotide sequence ID" value="NZ_JAIOAP010000001.1"/>
</dbReference>
<sequence length="157" mass="18223">MINPITVPDISTRPFNLTVVREMETTPDVLYRAWTEQLDQWFAAPGSVLMKGEVNAVFFFETVHRFEEHGKAERHPHYGRFLRLERDHLIELTWVTGAKGTWGAETIVTVEMAPNGKGTQLRLAHAGFPDKESRDQHEHAWPFVLEQLDQRMKELEK</sequence>
<dbReference type="Pfam" id="PF08327">
    <property type="entry name" value="AHSA1"/>
    <property type="match status" value="1"/>
</dbReference>
<evidence type="ECO:0000259" key="2">
    <source>
        <dbReference type="Pfam" id="PF08327"/>
    </source>
</evidence>
<evidence type="ECO:0000313" key="3">
    <source>
        <dbReference type="EMBL" id="MEQ4481369.1"/>
    </source>
</evidence>
<evidence type="ECO:0000256" key="1">
    <source>
        <dbReference type="ARBA" id="ARBA00006817"/>
    </source>
</evidence>
<dbReference type="InterPro" id="IPR013538">
    <property type="entry name" value="ASHA1/2-like_C"/>
</dbReference>
<gene>
    <name evidence="3" type="ORF">QJS35_03045</name>
</gene>
<feature type="domain" description="Activator of Hsp90 ATPase homologue 1/2-like C-terminal" evidence="2">
    <location>
        <begin position="25"/>
        <end position="152"/>
    </location>
</feature>
<dbReference type="Gene3D" id="3.30.530.20">
    <property type="match status" value="1"/>
</dbReference>
<dbReference type="EMBL" id="JASKHM010000001">
    <property type="protein sequence ID" value="MEQ4481369.1"/>
    <property type="molecule type" value="Genomic_DNA"/>
</dbReference>
<dbReference type="SUPFAM" id="SSF55961">
    <property type="entry name" value="Bet v1-like"/>
    <property type="match status" value="1"/>
</dbReference>
<keyword evidence="4" id="KW-1185">Reference proteome</keyword>
<organism evidence="3 4">
    <name type="scientific">Cohnella silvisoli</name>
    <dbReference type="NCBI Taxonomy" id="2873699"/>
    <lineage>
        <taxon>Bacteria</taxon>
        <taxon>Bacillati</taxon>
        <taxon>Bacillota</taxon>
        <taxon>Bacilli</taxon>
        <taxon>Bacillales</taxon>
        <taxon>Paenibacillaceae</taxon>
        <taxon>Cohnella</taxon>
    </lineage>
</organism>
<dbReference type="Proteomes" id="UP001493487">
    <property type="component" value="Unassembled WGS sequence"/>
</dbReference>
<dbReference type="InterPro" id="IPR023393">
    <property type="entry name" value="START-like_dom_sf"/>
</dbReference>
<comment type="similarity">
    <text evidence="1">Belongs to the AHA1 family.</text>
</comment>
<dbReference type="CDD" id="cd07814">
    <property type="entry name" value="SRPBCC_CalC_Aha1-like"/>
    <property type="match status" value="1"/>
</dbReference>
<protein>
    <submittedName>
        <fullName evidence="3">SRPBCC domain-containing protein</fullName>
    </submittedName>
</protein>
<accession>A0ABV1KMR7</accession>